<comment type="caution">
    <text evidence="3">The sequence shown here is derived from an EMBL/GenBank/DDBJ whole genome shotgun (WGS) entry which is preliminary data.</text>
</comment>
<sequence length="570" mass="63509">MKPPFSDLLLDDVLAVTEPLGFPWHPEKRSEFADEVRYLGFEFNVHTFVVMLPEDKAAKYRERVLPFTKSGHVRLKDVERVFGCLQHIIIMARDLGPHLADFAEFLGVFDRDDLFQHRFIPARVQDEAKVWLKALGSPLRRSFAAPGPPFPHDIFVDASTEWGIGITSGDRWAAFKFRPGWQQESRQILWAEAVALEFGFLVAIEMGGAGHSILIHSDNQGVIGAFRFGRCRGRQANTVLKRIVNLERAHKFELRIKYPPSNRSSMTYGGLNQVLNEHRAVEKRRRASSSVAGAPIPTRPPAPTPFFPPAIRGATDELPSHVAICEERFITAANRIFRWAPSPGPSSSLSTSSGFNFDPSGLMRGSVNEVLEFSLEESTCVSYSTGILKFCSFCDSAGIPIQDRCPPSSGLLLAFVSSFVAKIRADTAKKYLGAVATWHRLWGFDWVIFPQVTYALRGLKHFQPPANDLRPPILAVRMGAEGPGVLRTPGPLLRLILGCFFVLRTPLFLGSRPNSTPRSAQNLPITLRQLRTPAKVSKISKSTPYSGVTERDYSPETPYSGESSQRSYKT</sequence>
<dbReference type="GO" id="GO:0003677">
    <property type="term" value="F:DNA binding"/>
    <property type="evidence" value="ECO:0007669"/>
    <property type="project" value="UniProtKB-KW"/>
</dbReference>
<evidence type="ECO:0000313" key="3">
    <source>
        <dbReference type="EMBL" id="KAE8242202.1"/>
    </source>
</evidence>
<feature type="region of interest" description="Disordered" evidence="2">
    <location>
        <begin position="286"/>
        <end position="305"/>
    </location>
</feature>
<dbReference type="Gene3D" id="1.10.150.130">
    <property type="match status" value="1"/>
</dbReference>
<keyword evidence="4" id="KW-1185">Reference proteome</keyword>
<evidence type="ECO:0000256" key="2">
    <source>
        <dbReference type="SAM" id="MobiDB-lite"/>
    </source>
</evidence>
<evidence type="ECO:0000313" key="4">
    <source>
        <dbReference type="Proteomes" id="UP000077684"/>
    </source>
</evidence>
<dbReference type="PANTHER" id="PTHR33050">
    <property type="entry name" value="REVERSE TRANSCRIPTASE DOMAIN-CONTAINING PROTEIN"/>
    <property type="match status" value="1"/>
</dbReference>
<dbReference type="InterPro" id="IPR052055">
    <property type="entry name" value="Hepadnavirus_pol/RT"/>
</dbReference>
<dbReference type="EMBL" id="LWDE02001176">
    <property type="protein sequence ID" value="KAE8242202.1"/>
    <property type="molecule type" value="Genomic_DNA"/>
</dbReference>
<name>A0A8X7MMU5_9BASI</name>
<dbReference type="AlphaFoldDB" id="A0A8X7MMU5"/>
<reference evidence="3" key="1">
    <citation type="submission" date="2016-04" db="EMBL/GenBank/DDBJ databases">
        <authorList>
            <person name="Nguyen H.D."/>
            <person name="Samba Siva P."/>
            <person name="Cullis J."/>
            <person name="Levesque C.A."/>
            <person name="Hambleton S."/>
        </authorList>
    </citation>
    <scope>NUCLEOTIDE SEQUENCE</scope>
    <source>
        <strain evidence="3">DAOMC 236426</strain>
    </source>
</reference>
<accession>A0A8X7MMU5</accession>
<gene>
    <name evidence="3" type="ORF">A4X06_0g7135</name>
</gene>
<dbReference type="SUPFAM" id="SSF47823">
    <property type="entry name" value="lambda integrase-like, N-terminal domain"/>
    <property type="match status" value="1"/>
</dbReference>
<organism evidence="3 4">
    <name type="scientific">Tilletia controversa</name>
    <name type="common">dwarf bunt fungus</name>
    <dbReference type="NCBI Taxonomy" id="13291"/>
    <lineage>
        <taxon>Eukaryota</taxon>
        <taxon>Fungi</taxon>
        <taxon>Dikarya</taxon>
        <taxon>Basidiomycota</taxon>
        <taxon>Ustilaginomycotina</taxon>
        <taxon>Exobasidiomycetes</taxon>
        <taxon>Tilletiales</taxon>
        <taxon>Tilletiaceae</taxon>
        <taxon>Tilletia</taxon>
    </lineage>
</organism>
<dbReference type="PANTHER" id="PTHR33050:SF7">
    <property type="entry name" value="RIBONUCLEASE H"/>
    <property type="match status" value="1"/>
</dbReference>
<feature type="region of interest" description="Disordered" evidence="2">
    <location>
        <begin position="534"/>
        <end position="570"/>
    </location>
</feature>
<keyword evidence="1" id="KW-0238">DNA-binding</keyword>
<proteinExistence type="predicted"/>
<dbReference type="InterPro" id="IPR010998">
    <property type="entry name" value="Integrase_recombinase_N"/>
</dbReference>
<feature type="compositionally biased region" description="Polar residues" evidence="2">
    <location>
        <begin position="560"/>
        <end position="570"/>
    </location>
</feature>
<protein>
    <submittedName>
        <fullName evidence="3">Uncharacterized protein</fullName>
    </submittedName>
</protein>
<reference evidence="3" key="2">
    <citation type="journal article" date="2019" name="IMA Fungus">
        <title>Genome sequencing and comparison of five Tilletia species to identify candidate genes for the detection of regulated species infecting wheat.</title>
        <authorList>
            <person name="Nguyen H.D.T."/>
            <person name="Sultana T."/>
            <person name="Kesanakurti P."/>
            <person name="Hambleton S."/>
        </authorList>
    </citation>
    <scope>NUCLEOTIDE SEQUENCE</scope>
    <source>
        <strain evidence="3">DAOMC 236426</strain>
    </source>
</reference>
<dbReference type="Proteomes" id="UP000077684">
    <property type="component" value="Unassembled WGS sequence"/>
</dbReference>
<evidence type="ECO:0000256" key="1">
    <source>
        <dbReference type="ARBA" id="ARBA00023125"/>
    </source>
</evidence>